<proteinExistence type="predicted"/>
<accession>A0AA97I6K3</accession>
<dbReference type="RefSeq" id="WP_317139183.1">
    <property type="nucleotide sequence ID" value="NZ_CP118157.1"/>
</dbReference>
<dbReference type="EMBL" id="CP118157">
    <property type="protein sequence ID" value="WOF22712.1"/>
    <property type="molecule type" value="Genomic_DNA"/>
</dbReference>
<keyword evidence="2" id="KW-1185">Reference proteome</keyword>
<protein>
    <submittedName>
        <fullName evidence="1">Uncharacterized protein</fullName>
    </submittedName>
</protein>
<dbReference type="Proteomes" id="UP001305498">
    <property type="component" value="Chromosome"/>
</dbReference>
<evidence type="ECO:0000313" key="2">
    <source>
        <dbReference type="Proteomes" id="UP001305498"/>
    </source>
</evidence>
<reference evidence="1 2" key="1">
    <citation type="submission" date="2023-02" db="EMBL/GenBank/DDBJ databases">
        <title>Microbacterium betulae sp. nov., isolated from birch wood.</title>
        <authorList>
            <person name="Pasciak M."/>
            <person name="Pawlik K.J."/>
            <person name="Martynowski D."/>
            <person name="Laczmanski L."/>
            <person name="Ciekot J."/>
            <person name="Szponar B."/>
            <person name="Wojcik-Fatla A."/>
            <person name="Mackiewicz B."/>
            <person name="Farian E."/>
            <person name="Cholewa G."/>
            <person name="Cholewa A."/>
            <person name="Dutkiewicz J."/>
        </authorList>
    </citation>
    <scope>NUCLEOTIDE SEQUENCE [LARGE SCALE GENOMIC DNA]</scope>
    <source>
        <strain evidence="1 2">AB</strain>
    </source>
</reference>
<evidence type="ECO:0000313" key="1">
    <source>
        <dbReference type="EMBL" id="WOF22712.1"/>
    </source>
</evidence>
<sequence length="180" mass="18645">MSALTILGATGGVGATTVAALALHALGSRGSRLPVVMSVDRPALEARLGARITAPRYSTHEVGDGGRFAPADASETLENGFLCLVSAATPLGDAHASALLRRAKAEIGTASLERLVIVRNGATGPSRGRPDLPAWARRLDIPFDRALADHPDVTTASGSLSRRTRTAVAAWSQLVHRIVG</sequence>
<name>A0AA97I6K3_9MICO</name>
<dbReference type="KEGG" id="mbet:N8K70_15155"/>
<dbReference type="AlphaFoldDB" id="A0AA97I6K3"/>
<organism evidence="1 2">
    <name type="scientific">Microbacterium betulae</name>
    <dbReference type="NCBI Taxonomy" id="2981139"/>
    <lineage>
        <taxon>Bacteria</taxon>
        <taxon>Bacillati</taxon>
        <taxon>Actinomycetota</taxon>
        <taxon>Actinomycetes</taxon>
        <taxon>Micrococcales</taxon>
        <taxon>Microbacteriaceae</taxon>
        <taxon>Microbacterium</taxon>
    </lineage>
</organism>
<gene>
    <name evidence="1" type="ORF">N8K70_15155</name>
</gene>